<keyword evidence="3 10" id="KW-0436">Ligase</keyword>
<feature type="domain" description="AMP-dependent synthetase/ligase" evidence="8">
    <location>
        <begin position="106"/>
        <end position="304"/>
    </location>
</feature>
<name>A0ABT5HKN5_9CAUL</name>
<evidence type="ECO:0000256" key="2">
    <source>
        <dbReference type="ARBA" id="ARBA00005005"/>
    </source>
</evidence>
<sequence>MRIGLDLKPGDDTALVARGEALFTRGDIRARADDLSAAITERGVSRVLVRSDDSALILEAIDACDRAGADLFIAHTTIAQDRIDAICAEHGIGLVLNGERDWRSATPSPSESRIYMMTSGTTGMPKVAAHSLQSLLAKAKAGVKRRPDQGGRWVLTYQPTGFAGIQVSLTAALWGGLLITPAERTMSGFYHVSRHWNGTHISGTPTFWRSFLMVADPAQLSLQQITLGGEAADQPTLDRIRKAFPDTRVTHTYASTEAGVVYAVHDGLEGFPAAWLEAAPSGVALRIKDGFLQIKTPNMMSGYLSAASQPLLDDGWLATADLVELAGDRVKVLGRDDNTINVGGSKVYPLPVEALILKQDGVIEARVYGQPNPVTGALVAADVVLEDGADEKAARKAILIACREALPAYSVPRSLNFVDKIAVSAANKKG</sequence>
<dbReference type="Gene3D" id="3.30.300.30">
    <property type="match status" value="1"/>
</dbReference>
<evidence type="ECO:0000313" key="10">
    <source>
        <dbReference type="EMBL" id="MDC7676553.1"/>
    </source>
</evidence>
<dbReference type="Pfam" id="PF13193">
    <property type="entry name" value="AMP-binding_C"/>
    <property type="match status" value="1"/>
</dbReference>
<evidence type="ECO:0000256" key="7">
    <source>
        <dbReference type="ARBA" id="ARBA00042773"/>
    </source>
</evidence>
<dbReference type="PANTHER" id="PTHR43767">
    <property type="entry name" value="LONG-CHAIN-FATTY-ACID--COA LIGASE"/>
    <property type="match status" value="1"/>
</dbReference>
<dbReference type="Pfam" id="PF00501">
    <property type="entry name" value="AMP-binding"/>
    <property type="match status" value="1"/>
</dbReference>
<dbReference type="InterPro" id="IPR042099">
    <property type="entry name" value="ANL_N_sf"/>
</dbReference>
<evidence type="ECO:0000256" key="6">
    <source>
        <dbReference type="ARBA" id="ARBA00039545"/>
    </source>
</evidence>
<dbReference type="CDD" id="cd04433">
    <property type="entry name" value="AFD_class_I"/>
    <property type="match status" value="1"/>
</dbReference>
<organism evidence="10 11">
    <name type="scientific">Asticcacaulis machinosus</name>
    <dbReference type="NCBI Taxonomy" id="2984211"/>
    <lineage>
        <taxon>Bacteria</taxon>
        <taxon>Pseudomonadati</taxon>
        <taxon>Pseudomonadota</taxon>
        <taxon>Alphaproteobacteria</taxon>
        <taxon>Caulobacterales</taxon>
        <taxon>Caulobacteraceae</taxon>
        <taxon>Asticcacaulis</taxon>
    </lineage>
</organism>
<evidence type="ECO:0000259" key="8">
    <source>
        <dbReference type="Pfam" id="PF00501"/>
    </source>
</evidence>
<comment type="pathway">
    <text evidence="2">Lipid metabolism; fatty acid beta-oxidation.</text>
</comment>
<dbReference type="InterPro" id="IPR020845">
    <property type="entry name" value="AMP-binding_CS"/>
</dbReference>
<keyword evidence="4" id="KW-0472">Membrane</keyword>
<evidence type="ECO:0000259" key="9">
    <source>
        <dbReference type="Pfam" id="PF13193"/>
    </source>
</evidence>
<comment type="subcellular location">
    <subcellularLocation>
        <location evidence="1">Membrane</location>
        <topology evidence="1">Peripheral membrane protein</topology>
    </subcellularLocation>
</comment>
<dbReference type="EMBL" id="JAQQKV010000002">
    <property type="protein sequence ID" value="MDC7676553.1"/>
    <property type="molecule type" value="Genomic_DNA"/>
</dbReference>
<dbReference type="SUPFAM" id="SSF56801">
    <property type="entry name" value="Acetyl-CoA synthetase-like"/>
    <property type="match status" value="1"/>
</dbReference>
<dbReference type="InterPro" id="IPR045851">
    <property type="entry name" value="AMP-bd_C_sf"/>
</dbReference>
<feature type="domain" description="AMP-binding enzyme C-terminal" evidence="9">
    <location>
        <begin position="352"/>
        <end position="422"/>
    </location>
</feature>
<evidence type="ECO:0000256" key="1">
    <source>
        <dbReference type="ARBA" id="ARBA00004170"/>
    </source>
</evidence>
<evidence type="ECO:0000256" key="5">
    <source>
        <dbReference type="ARBA" id="ARBA00026121"/>
    </source>
</evidence>
<keyword evidence="11" id="KW-1185">Reference proteome</keyword>
<dbReference type="PROSITE" id="PS00455">
    <property type="entry name" value="AMP_BINDING"/>
    <property type="match status" value="1"/>
</dbReference>
<protein>
    <recommendedName>
        <fullName evidence="6">Long-chain-fatty-acid--CoA ligase</fullName>
        <ecNumber evidence="5">6.2.1.3</ecNumber>
    </recommendedName>
    <alternativeName>
        <fullName evidence="7">Long-chain acyl-CoA synthetase</fullName>
    </alternativeName>
</protein>
<dbReference type="Proteomes" id="UP001218579">
    <property type="component" value="Unassembled WGS sequence"/>
</dbReference>
<dbReference type="EC" id="6.2.1.3" evidence="5"/>
<dbReference type="InterPro" id="IPR025110">
    <property type="entry name" value="AMP-bd_C"/>
</dbReference>
<accession>A0ABT5HKN5</accession>
<dbReference type="InterPro" id="IPR000873">
    <property type="entry name" value="AMP-dep_synth/lig_dom"/>
</dbReference>
<dbReference type="InterPro" id="IPR050237">
    <property type="entry name" value="ATP-dep_AMP-bd_enzyme"/>
</dbReference>
<dbReference type="GO" id="GO:0016874">
    <property type="term" value="F:ligase activity"/>
    <property type="evidence" value="ECO:0007669"/>
    <property type="project" value="UniProtKB-KW"/>
</dbReference>
<dbReference type="PANTHER" id="PTHR43767:SF8">
    <property type="entry name" value="LONG-CHAIN-FATTY-ACID--COA LIGASE"/>
    <property type="match status" value="1"/>
</dbReference>
<reference evidence="10 11" key="1">
    <citation type="submission" date="2023-01" db="EMBL/GenBank/DDBJ databases">
        <title>Novel species of the genus Asticcacaulis isolated from rivers.</title>
        <authorList>
            <person name="Lu H."/>
        </authorList>
    </citation>
    <scope>NUCLEOTIDE SEQUENCE [LARGE SCALE GENOMIC DNA]</scope>
    <source>
        <strain evidence="10 11">LKC15W</strain>
    </source>
</reference>
<evidence type="ECO:0000313" key="11">
    <source>
        <dbReference type="Proteomes" id="UP001218579"/>
    </source>
</evidence>
<proteinExistence type="predicted"/>
<gene>
    <name evidence="10" type="ORF">PQU98_10455</name>
</gene>
<evidence type="ECO:0000256" key="4">
    <source>
        <dbReference type="ARBA" id="ARBA00023136"/>
    </source>
</evidence>
<dbReference type="RefSeq" id="WP_272744886.1">
    <property type="nucleotide sequence ID" value="NZ_JAQQKV010000002.1"/>
</dbReference>
<evidence type="ECO:0000256" key="3">
    <source>
        <dbReference type="ARBA" id="ARBA00022598"/>
    </source>
</evidence>
<comment type="caution">
    <text evidence="10">The sequence shown here is derived from an EMBL/GenBank/DDBJ whole genome shotgun (WGS) entry which is preliminary data.</text>
</comment>
<dbReference type="Gene3D" id="3.40.50.12780">
    <property type="entry name" value="N-terminal domain of ligase-like"/>
    <property type="match status" value="1"/>
</dbReference>